<reference evidence="6" key="1">
    <citation type="journal article" date="2019" name="Int. J. Syst. Evol. Microbiol.">
        <title>The Global Catalogue of Microorganisms (GCM) 10K type strain sequencing project: providing services to taxonomists for standard genome sequencing and annotation.</title>
        <authorList>
            <consortium name="The Broad Institute Genomics Platform"/>
            <consortium name="The Broad Institute Genome Sequencing Center for Infectious Disease"/>
            <person name="Wu L."/>
            <person name="Ma J."/>
        </authorList>
    </citation>
    <scope>NUCLEOTIDE SEQUENCE [LARGE SCALE GENOMIC DNA]</scope>
    <source>
        <strain evidence="6">NBRC 106348</strain>
    </source>
</reference>
<keyword evidence="1" id="KW-0805">Transcription regulation</keyword>
<dbReference type="SUPFAM" id="SSF46894">
    <property type="entry name" value="C-terminal effector domain of the bipartite response regulators"/>
    <property type="match status" value="1"/>
</dbReference>
<dbReference type="PRINTS" id="PR00038">
    <property type="entry name" value="HTHLUXR"/>
</dbReference>
<protein>
    <recommendedName>
        <fullName evidence="4">HTH luxR-type domain-containing protein</fullName>
    </recommendedName>
</protein>
<dbReference type="RefSeq" id="WP_284292338.1">
    <property type="nucleotide sequence ID" value="NZ_BSUK01000001.1"/>
</dbReference>
<proteinExistence type="predicted"/>
<dbReference type="PANTHER" id="PTHR44688">
    <property type="entry name" value="DNA-BINDING TRANSCRIPTIONAL ACTIVATOR DEVR_DOSR"/>
    <property type="match status" value="1"/>
</dbReference>
<evidence type="ECO:0000256" key="1">
    <source>
        <dbReference type="ARBA" id="ARBA00023015"/>
    </source>
</evidence>
<evidence type="ECO:0000259" key="4">
    <source>
        <dbReference type="PROSITE" id="PS50043"/>
    </source>
</evidence>
<dbReference type="PANTHER" id="PTHR44688:SF16">
    <property type="entry name" value="DNA-BINDING TRANSCRIPTIONAL ACTIVATOR DEVR_DOSR"/>
    <property type="match status" value="1"/>
</dbReference>
<dbReference type="InterPro" id="IPR016032">
    <property type="entry name" value="Sig_transdc_resp-reg_C-effctor"/>
</dbReference>
<dbReference type="InterPro" id="IPR000792">
    <property type="entry name" value="Tscrpt_reg_LuxR_C"/>
</dbReference>
<gene>
    <name evidence="5" type="ORF">GCM10025864_10400</name>
</gene>
<dbReference type="PROSITE" id="PS50043">
    <property type="entry name" value="HTH_LUXR_2"/>
    <property type="match status" value="1"/>
</dbReference>
<evidence type="ECO:0000313" key="5">
    <source>
        <dbReference type="EMBL" id="GMA23281.1"/>
    </source>
</evidence>
<organism evidence="5 6">
    <name type="scientific">Luteimicrobium album</name>
    <dbReference type="NCBI Taxonomy" id="1054550"/>
    <lineage>
        <taxon>Bacteria</taxon>
        <taxon>Bacillati</taxon>
        <taxon>Actinomycetota</taxon>
        <taxon>Actinomycetes</taxon>
        <taxon>Micrococcales</taxon>
        <taxon>Luteimicrobium</taxon>
    </lineage>
</organism>
<dbReference type="Proteomes" id="UP001157091">
    <property type="component" value="Unassembled WGS sequence"/>
</dbReference>
<sequence>MRVWEADVYRRAGLRDEAWAALARVPAQRRRAELSVTFDLTTALLHDAAGDARRAHEALEAALDDAEDRTILRPFGERGPELVDLLGSHLAWGTRHEAFIGARLSALAAHDDTRRTAAFWELTEREREILLYLRSPMTAADIAAALFVSVNTVKTHQRAIYRKLGVMGRRDAVRTAFDRGLLTGA</sequence>
<dbReference type="Gene3D" id="1.10.10.10">
    <property type="entry name" value="Winged helix-like DNA-binding domain superfamily/Winged helix DNA-binding domain"/>
    <property type="match status" value="1"/>
</dbReference>
<keyword evidence="6" id="KW-1185">Reference proteome</keyword>
<evidence type="ECO:0000313" key="6">
    <source>
        <dbReference type="Proteomes" id="UP001157091"/>
    </source>
</evidence>
<dbReference type="Pfam" id="PF00196">
    <property type="entry name" value="GerE"/>
    <property type="match status" value="1"/>
</dbReference>
<accession>A0ABQ6HZ32</accession>
<feature type="domain" description="HTH luxR-type" evidence="4">
    <location>
        <begin position="115"/>
        <end position="180"/>
    </location>
</feature>
<comment type="caution">
    <text evidence="5">The sequence shown here is derived from an EMBL/GenBank/DDBJ whole genome shotgun (WGS) entry which is preliminary data.</text>
</comment>
<keyword evidence="2" id="KW-0238">DNA-binding</keyword>
<name>A0ABQ6HZ32_9MICO</name>
<dbReference type="EMBL" id="BSUK01000001">
    <property type="protein sequence ID" value="GMA23281.1"/>
    <property type="molecule type" value="Genomic_DNA"/>
</dbReference>
<dbReference type="SMART" id="SM00421">
    <property type="entry name" value="HTH_LUXR"/>
    <property type="match status" value="1"/>
</dbReference>
<dbReference type="CDD" id="cd06170">
    <property type="entry name" value="LuxR_C_like"/>
    <property type="match status" value="1"/>
</dbReference>
<evidence type="ECO:0000256" key="2">
    <source>
        <dbReference type="ARBA" id="ARBA00023125"/>
    </source>
</evidence>
<dbReference type="InterPro" id="IPR036388">
    <property type="entry name" value="WH-like_DNA-bd_sf"/>
</dbReference>
<keyword evidence="3" id="KW-0804">Transcription</keyword>
<evidence type="ECO:0000256" key="3">
    <source>
        <dbReference type="ARBA" id="ARBA00023163"/>
    </source>
</evidence>